<dbReference type="InterPro" id="IPR013651">
    <property type="entry name" value="ATP-grasp_RimK-type"/>
</dbReference>
<keyword evidence="6 10" id="KW-0547">Nucleotide-binding</keyword>
<dbReference type="NCBIfam" id="TIGR00768">
    <property type="entry name" value="rimK_fam"/>
    <property type="match status" value="1"/>
</dbReference>
<evidence type="ECO:0000256" key="7">
    <source>
        <dbReference type="ARBA" id="ARBA00022840"/>
    </source>
</evidence>
<comment type="cofactor">
    <cofactor evidence="1">
        <name>Mg(2+)</name>
        <dbReference type="ChEBI" id="CHEBI:18420"/>
    </cofactor>
</comment>
<proteinExistence type="inferred from homology"/>
<dbReference type="Proteomes" id="UP000607197">
    <property type="component" value="Unassembled WGS sequence"/>
</dbReference>
<dbReference type="Gene3D" id="3.30.470.20">
    <property type="entry name" value="ATP-grasp fold, B domain"/>
    <property type="match status" value="1"/>
</dbReference>
<dbReference type="NCBIfam" id="TIGR02144">
    <property type="entry name" value="LysX_arch"/>
    <property type="match status" value="1"/>
</dbReference>
<dbReference type="InterPro" id="IPR016185">
    <property type="entry name" value="PreATP-grasp_dom_sf"/>
</dbReference>
<dbReference type="InterPro" id="IPR004666">
    <property type="entry name" value="Rp_bS6_RimK/Lys_biosynth_LsyX"/>
</dbReference>
<dbReference type="GO" id="GO:0009085">
    <property type="term" value="P:lysine biosynthetic process"/>
    <property type="evidence" value="ECO:0007669"/>
    <property type="project" value="InterPro"/>
</dbReference>
<dbReference type="PANTHER" id="PTHR21621:SF0">
    <property type="entry name" value="BETA-CITRYLGLUTAMATE SYNTHASE B-RELATED"/>
    <property type="match status" value="1"/>
</dbReference>
<dbReference type="Pfam" id="PF08443">
    <property type="entry name" value="RimK"/>
    <property type="match status" value="1"/>
</dbReference>
<dbReference type="FunFam" id="3.30.1490.20:FF:000025">
    <property type="entry name" value="Alpha-aminoadipate--LysW ligase LysX protein"/>
    <property type="match status" value="1"/>
</dbReference>
<evidence type="ECO:0000256" key="8">
    <source>
        <dbReference type="ARBA" id="ARBA00022842"/>
    </source>
</evidence>
<evidence type="ECO:0000256" key="1">
    <source>
        <dbReference type="ARBA" id="ARBA00001946"/>
    </source>
</evidence>
<evidence type="ECO:0000256" key="2">
    <source>
        <dbReference type="ARBA" id="ARBA00006239"/>
    </source>
</evidence>
<sequence>MRLGFLYSRIRKDEQLLLDELRERDHDVVKIDAREPRFGLDGPEPPEPFADLDLAFNRCQESSRVRYVSRFCEQYDIPVVNPAHPTTVCADKVRGSLALADAGVPTPRTEVTFDVESALESIEAFGYPCVLKPVTGSWGRLIARIDSRSAAEAILEHKATLGSYEHSVFYVQEFVAKPDRDIRVVAADGEPVAAMYRSSEHWITNAAKGGEATQFDPDEEVEDLVQRASDAVGGGLLGVDLMELEDGGYTVHEVNATCEFKALDEANDVDVPARIVDWLEATAAAGEVGA</sequence>
<keyword evidence="13" id="KW-1185">Reference proteome</keyword>
<dbReference type="InterPro" id="IPR011761">
    <property type="entry name" value="ATP-grasp"/>
</dbReference>
<dbReference type="Pfam" id="PF22626">
    <property type="entry name" value="LysX_preATP_grasp"/>
    <property type="match status" value="1"/>
</dbReference>
<dbReference type="SUPFAM" id="SSF56059">
    <property type="entry name" value="Glutathione synthetase ATP-binding domain-like"/>
    <property type="match status" value="1"/>
</dbReference>
<evidence type="ECO:0000259" key="11">
    <source>
        <dbReference type="PROSITE" id="PS50975"/>
    </source>
</evidence>
<dbReference type="PANTHER" id="PTHR21621">
    <property type="entry name" value="RIBOSOMAL PROTEIN S6 MODIFICATION PROTEIN"/>
    <property type="match status" value="1"/>
</dbReference>
<accession>A0A830FFV5</accession>
<gene>
    <name evidence="12" type="ORF">GCM10009039_30640</name>
</gene>
<keyword evidence="5" id="KW-0479">Metal-binding</keyword>
<evidence type="ECO:0000256" key="6">
    <source>
        <dbReference type="ARBA" id="ARBA00022741"/>
    </source>
</evidence>
<evidence type="ECO:0000256" key="3">
    <source>
        <dbReference type="ARBA" id="ARBA00022598"/>
    </source>
</evidence>
<evidence type="ECO:0000256" key="5">
    <source>
        <dbReference type="ARBA" id="ARBA00022723"/>
    </source>
</evidence>
<evidence type="ECO:0000313" key="13">
    <source>
        <dbReference type="Proteomes" id="UP000607197"/>
    </source>
</evidence>
<keyword evidence="3" id="KW-0436">Ligase</keyword>
<evidence type="ECO:0000256" key="10">
    <source>
        <dbReference type="PROSITE-ProRule" id="PRU00409"/>
    </source>
</evidence>
<reference evidence="12" key="2">
    <citation type="submission" date="2020-09" db="EMBL/GenBank/DDBJ databases">
        <authorList>
            <person name="Sun Q."/>
            <person name="Ohkuma M."/>
        </authorList>
    </citation>
    <scope>NUCLEOTIDE SEQUENCE</scope>
    <source>
        <strain evidence="12">JCM 19596</strain>
    </source>
</reference>
<organism evidence="12 13">
    <name type="scientific">Halocalculus aciditolerans</name>
    <dbReference type="NCBI Taxonomy" id="1383812"/>
    <lineage>
        <taxon>Archaea</taxon>
        <taxon>Methanobacteriati</taxon>
        <taxon>Methanobacteriota</taxon>
        <taxon>Stenosarchaea group</taxon>
        <taxon>Halobacteria</taxon>
        <taxon>Halobacteriales</taxon>
        <taxon>Halobacteriaceae</taxon>
        <taxon>Halocalculus</taxon>
    </lineage>
</organism>
<dbReference type="RefSeq" id="WP_188980501.1">
    <property type="nucleotide sequence ID" value="NZ_BMPG01000005.1"/>
</dbReference>
<name>A0A830FFV5_9EURY</name>
<keyword evidence="8" id="KW-0460">Magnesium</keyword>
<dbReference type="AlphaFoldDB" id="A0A830FFV5"/>
<evidence type="ECO:0000256" key="9">
    <source>
        <dbReference type="ARBA" id="ARBA00029440"/>
    </source>
</evidence>
<dbReference type="GO" id="GO:0005524">
    <property type="term" value="F:ATP binding"/>
    <property type="evidence" value="ECO:0007669"/>
    <property type="project" value="UniProtKB-UniRule"/>
</dbReference>
<comment type="similarity">
    <text evidence="2">Belongs to the RimK family. LysX subfamily.</text>
</comment>
<dbReference type="GO" id="GO:0005737">
    <property type="term" value="C:cytoplasm"/>
    <property type="evidence" value="ECO:0007669"/>
    <property type="project" value="TreeGrafter"/>
</dbReference>
<dbReference type="SUPFAM" id="SSF52440">
    <property type="entry name" value="PreATP-grasp domain"/>
    <property type="match status" value="1"/>
</dbReference>
<dbReference type="Gene3D" id="3.40.50.20">
    <property type="match status" value="1"/>
</dbReference>
<dbReference type="InterPro" id="IPR054562">
    <property type="entry name" value="LysX/ArgX_preATP_grasp"/>
</dbReference>
<dbReference type="InterPro" id="IPR013815">
    <property type="entry name" value="ATP_grasp_subdomain_1"/>
</dbReference>
<dbReference type="OrthoDB" id="33241at2157"/>
<evidence type="ECO:0000313" key="12">
    <source>
        <dbReference type="EMBL" id="GGL70432.1"/>
    </source>
</evidence>
<dbReference type="InterPro" id="IPR011870">
    <property type="entry name" value="LysX_arch"/>
</dbReference>
<dbReference type="GO" id="GO:0009432">
    <property type="term" value="P:SOS response"/>
    <property type="evidence" value="ECO:0007669"/>
    <property type="project" value="TreeGrafter"/>
</dbReference>
<dbReference type="GO" id="GO:0018169">
    <property type="term" value="F:ribosomal S6-glutamic acid ligase activity"/>
    <property type="evidence" value="ECO:0007669"/>
    <property type="project" value="TreeGrafter"/>
</dbReference>
<evidence type="ECO:0000256" key="4">
    <source>
        <dbReference type="ARBA" id="ARBA00022605"/>
    </source>
</evidence>
<reference evidence="12" key="1">
    <citation type="journal article" date="2014" name="Int. J. Syst. Evol. Microbiol.">
        <title>Complete genome sequence of Corynebacterium casei LMG S-19264T (=DSM 44701T), isolated from a smear-ripened cheese.</title>
        <authorList>
            <consortium name="US DOE Joint Genome Institute (JGI-PGF)"/>
            <person name="Walter F."/>
            <person name="Albersmeier A."/>
            <person name="Kalinowski J."/>
            <person name="Ruckert C."/>
        </authorList>
    </citation>
    <scope>NUCLEOTIDE SEQUENCE</scope>
    <source>
        <strain evidence="12">JCM 19596</strain>
    </source>
</reference>
<feature type="domain" description="ATP-grasp" evidence="11">
    <location>
        <begin position="96"/>
        <end position="280"/>
    </location>
</feature>
<dbReference type="PROSITE" id="PS50975">
    <property type="entry name" value="ATP_GRASP"/>
    <property type="match status" value="1"/>
</dbReference>
<keyword evidence="7 10" id="KW-0067">ATP-binding</keyword>
<comment type="pathway">
    <text evidence="9">Amino-acid biosynthesis.</text>
</comment>
<dbReference type="Gene3D" id="3.30.1490.20">
    <property type="entry name" value="ATP-grasp fold, A domain"/>
    <property type="match status" value="1"/>
</dbReference>
<dbReference type="GO" id="GO:0046872">
    <property type="term" value="F:metal ion binding"/>
    <property type="evidence" value="ECO:0007669"/>
    <property type="project" value="UniProtKB-KW"/>
</dbReference>
<keyword evidence="4" id="KW-0028">Amino-acid biosynthesis</keyword>
<dbReference type="EMBL" id="BMPG01000005">
    <property type="protein sequence ID" value="GGL70432.1"/>
    <property type="molecule type" value="Genomic_DNA"/>
</dbReference>
<protein>
    <submittedName>
        <fullName evidence="12">Lysine biosynthesis enzyme LysX</fullName>
    </submittedName>
</protein>
<comment type="caution">
    <text evidence="12">The sequence shown here is derived from an EMBL/GenBank/DDBJ whole genome shotgun (WGS) entry which is preliminary data.</text>
</comment>